<dbReference type="Gene3D" id="3.40.50.11540">
    <property type="entry name" value="NADH-ubiquinone oxidoreductase 51kDa subunit"/>
    <property type="match status" value="1"/>
</dbReference>
<feature type="domain" description="NADH-ubiquinone oxidoreductase 51kDa subunit iron-sulphur binding" evidence="10">
    <location>
        <begin position="313"/>
        <end position="358"/>
    </location>
</feature>
<sequence length="410" mass="41265">MTAATTCGRRTAIPPGGRRRMLLDVGEDLATHAQTHGARGHSGPALIDEIAAAGLTGRGGAAFPVADKMAVARDAMTRGRAAVVIANGAEGEPLSRKDAVLLAQAPHLVLDGLSAVAAAVGATDTYICVPDSSVAAVESVVRQRVDAGWDVAVPQVVAAPDRFVAGETTAVVDRIAGGPGLPADRRVPTAVSGLRGRPTVVHNVETLAHIAVIARHGAAWFRDRGTDAESGSMLVTVSSDRGIRGVAECDLGAPLAAFVEPGAHAVLVGGYHGTWIAGGEVDSLALSARSLRAVGAAPGAGIVHSLSPGTCGLEATAEIVDHLAGQSAGQCGPCMFGLPALAQAFRALSAGGGPESADRVARLASTVDGRGACAHPDGTARLVRSALRVFADDIAAHARGRCRSTRGGRG</sequence>
<protein>
    <submittedName>
        <fullName evidence="11">NADH-ubiquinone oxidoreductase-F iron-sulfur binding region domain-containing protein</fullName>
    </submittedName>
</protein>
<keyword evidence="7" id="KW-0479">Metal-binding</keyword>
<evidence type="ECO:0000256" key="5">
    <source>
        <dbReference type="ARBA" id="ARBA00022630"/>
    </source>
</evidence>
<evidence type="ECO:0000256" key="8">
    <source>
        <dbReference type="ARBA" id="ARBA00023004"/>
    </source>
</evidence>
<dbReference type="InterPro" id="IPR037207">
    <property type="entry name" value="Nuop51_4Fe4S-bd_sf"/>
</dbReference>
<evidence type="ECO:0000256" key="6">
    <source>
        <dbReference type="ARBA" id="ARBA00022643"/>
    </source>
</evidence>
<evidence type="ECO:0000259" key="10">
    <source>
        <dbReference type="SMART" id="SM00928"/>
    </source>
</evidence>
<evidence type="ECO:0000256" key="1">
    <source>
        <dbReference type="ARBA" id="ARBA00001917"/>
    </source>
</evidence>
<comment type="cofactor">
    <cofactor evidence="1">
        <name>FMN</name>
        <dbReference type="ChEBI" id="CHEBI:58210"/>
    </cofactor>
</comment>
<comment type="caution">
    <text evidence="11">The sequence shown here is derived from an EMBL/GenBank/DDBJ whole genome shotgun (WGS) entry which is preliminary data.</text>
</comment>
<dbReference type="InterPro" id="IPR037225">
    <property type="entry name" value="Nuo51_FMN-bd_sf"/>
</dbReference>
<dbReference type="PANTHER" id="PTHR11780:SF10">
    <property type="entry name" value="NADH DEHYDROGENASE [UBIQUINONE] FLAVOPROTEIN 1, MITOCHONDRIAL"/>
    <property type="match status" value="1"/>
</dbReference>
<gene>
    <name evidence="11" type="ORF">ACFQ04_07810</name>
</gene>
<dbReference type="Gene3D" id="3.10.20.600">
    <property type="match status" value="1"/>
</dbReference>
<dbReference type="InterPro" id="IPR011538">
    <property type="entry name" value="Nuo51_FMN-bd"/>
</dbReference>
<evidence type="ECO:0000313" key="11">
    <source>
        <dbReference type="EMBL" id="MFD0925643.1"/>
    </source>
</evidence>
<evidence type="ECO:0000256" key="3">
    <source>
        <dbReference type="ARBA" id="ARBA00007523"/>
    </source>
</evidence>
<organism evidence="11 12">
    <name type="scientific">Williamsia deligens</name>
    <dbReference type="NCBI Taxonomy" id="321325"/>
    <lineage>
        <taxon>Bacteria</taxon>
        <taxon>Bacillati</taxon>
        <taxon>Actinomycetota</taxon>
        <taxon>Actinomycetes</taxon>
        <taxon>Mycobacteriales</taxon>
        <taxon>Nocardiaceae</taxon>
        <taxon>Williamsia</taxon>
    </lineage>
</organism>
<evidence type="ECO:0000256" key="2">
    <source>
        <dbReference type="ARBA" id="ARBA00001966"/>
    </source>
</evidence>
<dbReference type="RefSeq" id="WP_253646421.1">
    <property type="nucleotide sequence ID" value="NZ_BAAAMO010000002.1"/>
</dbReference>
<evidence type="ECO:0000256" key="9">
    <source>
        <dbReference type="ARBA" id="ARBA00023014"/>
    </source>
</evidence>
<name>A0ABW3G6E0_9NOCA</name>
<dbReference type="Gene3D" id="1.20.1440.230">
    <property type="entry name" value="NADH-ubiquinone oxidoreductase 51kDa subunit, iron-sulphur binding domain"/>
    <property type="match status" value="1"/>
</dbReference>
<keyword evidence="8" id="KW-0408">Iron</keyword>
<comment type="similarity">
    <text evidence="3">Belongs to the complex I 51 kDa subunit family.</text>
</comment>
<keyword evidence="5" id="KW-0285">Flavoprotein</keyword>
<dbReference type="SMART" id="SM00928">
    <property type="entry name" value="NADH_4Fe-4S"/>
    <property type="match status" value="1"/>
</dbReference>
<evidence type="ECO:0000313" key="12">
    <source>
        <dbReference type="Proteomes" id="UP001597068"/>
    </source>
</evidence>
<dbReference type="SUPFAM" id="SSF142019">
    <property type="entry name" value="Nqo1 FMN-binding domain-like"/>
    <property type="match status" value="1"/>
</dbReference>
<evidence type="ECO:0000256" key="7">
    <source>
        <dbReference type="ARBA" id="ARBA00022723"/>
    </source>
</evidence>
<keyword evidence="12" id="KW-1185">Reference proteome</keyword>
<dbReference type="Pfam" id="PF01512">
    <property type="entry name" value="Complex1_51K"/>
    <property type="match status" value="1"/>
</dbReference>
<dbReference type="InterPro" id="IPR050837">
    <property type="entry name" value="ComplexI_51kDa_subunit"/>
</dbReference>
<dbReference type="InterPro" id="IPR019575">
    <property type="entry name" value="Nuop51_4Fe4S-bd"/>
</dbReference>
<keyword evidence="4" id="KW-0004">4Fe-4S</keyword>
<keyword evidence="6" id="KW-0288">FMN</keyword>
<accession>A0ABW3G6E0</accession>
<dbReference type="Pfam" id="PF10589">
    <property type="entry name" value="NADH_4Fe-4S"/>
    <property type="match status" value="1"/>
</dbReference>
<keyword evidence="9" id="KW-0411">Iron-sulfur</keyword>
<evidence type="ECO:0000256" key="4">
    <source>
        <dbReference type="ARBA" id="ARBA00022485"/>
    </source>
</evidence>
<reference evidence="12" key="1">
    <citation type="journal article" date="2019" name="Int. J. Syst. Evol. Microbiol.">
        <title>The Global Catalogue of Microorganisms (GCM) 10K type strain sequencing project: providing services to taxonomists for standard genome sequencing and annotation.</title>
        <authorList>
            <consortium name="The Broad Institute Genomics Platform"/>
            <consortium name="The Broad Institute Genome Sequencing Center for Infectious Disease"/>
            <person name="Wu L."/>
            <person name="Ma J."/>
        </authorList>
    </citation>
    <scope>NUCLEOTIDE SEQUENCE [LARGE SCALE GENOMIC DNA]</scope>
    <source>
        <strain evidence="12">CCUG 50873</strain>
    </source>
</reference>
<dbReference type="SUPFAM" id="SSF140490">
    <property type="entry name" value="Nqo1C-terminal domain-like"/>
    <property type="match status" value="1"/>
</dbReference>
<comment type="cofactor">
    <cofactor evidence="2">
        <name>[4Fe-4S] cluster</name>
        <dbReference type="ChEBI" id="CHEBI:49883"/>
    </cofactor>
</comment>
<dbReference type="Proteomes" id="UP001597068">
    <property type="component" value="Unassembled WGS sequence"/>
</dbReference>
<dbReference type="EMBL" id="JBHTIL010000001">
    <property type="protein sequence ID" value="MFD0925643.1"/>
    <property type="molecule type" value="Genomic_DNA"/>
</dbReference>
<proteinExistence type="inferred from homology"/>
<dbReference type="PANTHER" id="PTHR11780">
    <property type="entry name" value="NADH-UBIQUINONE OXIDOREDUCTASE FLAVOPROTEIN 1 NDUFV1"/>
    <property type="match status" value="1"/>
</dbReference>